<feature type="non-terminal residue" evidence="3">
    <location>
        <position position="248"/>
    </location>
</feature>
<evidence type="ECO:0000256" key="2">
    <source>
        <dbReference type="SAM" id="Phobius"/>
    </source>
</evidence>
<dbReference type="AlphaFoldDB" id="A0A7L2RMA3"/>
<feature type="transmembrane region" description="Helical" evidence="2">
    <location>
        <begin position="165"/>
        <end position="184"/>
    </location>
</feature>
<proteinExistence type="predicted"/>
<evidence type="ECO:0000313" key="4">
    <source>
        <dbReference type="Proteomes" id="UP000560066"/>
    </source>
</evidence>
<evidence type="ECO:0000256" key="1">
    <source>
        <dbReference type="SAM" id="MobiDB-lite"/>
    </source>
</evidence>
<dbReference type="OrthoDB" id="194289at2759"/>
<feature type="region of interest" description="Disordered" evidence="1">
    <location>
        <begin position="78"/>
        <end position="99"/>
    </location>
</feature>
<organism evidence="3 4">
    <name type="scientific">Neodrepanis coruscans</name>
    <name type="common">wattled asity</name>
    <dbReference type="NCBI Taxonomy" id="254563"/>
    <lineage>
        <taxon>Eukaryota</taxon>
        <taxon>Metazoa</taxon>
        <taxon>Chordata</taxon>
        <taxon>Craniata</taxon>
        <taxon>Vertebrata</taxon>
        <taxon>Euteleostomi</taxon>
        <taxon>Archelosauria</taxon>
        <taxon>Archosauria</taxon>
        <taxon>Dinosauria</taxon>
        <taxon>Saurischia</taxon>
        <taxon>Theropoda</taxon>
        <taxon>Coelurosauria</taxon>
        <taxon>Aves</taxon>
        <taxon>Neognathae</taxon>
        <taxon>Neoaves</taxon>
        <taxon>Telluraves</taxon>
        <taxon>Australaves</taxon>
        <taxon>Passeriformes</taxon>
        <taxon>Philepittidae</taxon>
        <taxon>Neodrepanis</taxon>
    </lineage>
</organism>
<gene>
    <name evidence="3" type="primary">Tmem69_0</name>
    <name evidence="3" type="ORF">NEOCOR_R05053</name>
</gene>
<dbReference type="InterPro" id="IPR021836">
    <property type="entry name" value="DUF3429"/>
</dbReference>
<feature type="transmembrane region" description="Helical" evidence="2">
    <location>
        <begin position="103"/>
        <end position="125"/>
    </location>
</feature>
<name>A0A7L2RMA3_9PASS</name>
<comment type="caution">
    <text evidence="3">The sequence shown here is derived from an EMBL/GenBank/DDBJ whole genome shotgun (WGS) entry which is preliminary data.</text>
</comment>
<sequence>KTDMFPLVQRCCFLSSFKLQKFTGPSLLLCGKDVTAWPSLSLWPRRALCPLSRSLSLKPPSVCATQLHALHTSLPAFKKKKPPESETESQSPKESLKDSPRPALYLSLAGLVPFVSVPLVMAIQGTYCPELALAQVTYGAVTVSFLGGMRWGFALPENSPAKPDWLNLANSTVLPLLAWQALLFKDVSQGAVMLVLSLGIALHYDIALLPTYPRWFKILRVWGTVVMALSLLATLALKLADDLESKGR</sequence>
<keyword evidence="2" id="KW-0472">Membrane</keyword>
<dbReference type="PANTHER" id="PTHR15887">
    <property type="entry name" value="TRANSMEMBRANE PROTEIN 69"/>
    <property type="match status" value="1"/>
</dbReference>
<keyword evidence="2" id="KW-0812">Transmembrane</keyword>
<keyword evidence="4" id="KW-1185">Reference proteome</keyword>
<feature type="non-terminal residue" evidence="3">
    <location>
        <position position="1"/>
    </location>
</feature>
<dbReference type="Pfam" id="PF11911">
    <property type="entry name" value="DUF3429"/>
    <property type="match status" value="1"/>
</dbReference>
<keyword evidence="2" id="KW-1133">Transmembrane helix</keyword>
<dbReference type="Proteomes" id="UP000560066">
    <property type="component" value="Unassembled WGS sequence"/>
</dbReference>
<dbReference type="EMBL" id="VYZS01057593">
    <property type="protein sequence ID" value="NXS09567.1"/>
    <property type="molecule type" value="Genomic_DNA"/>
</dbReference>
<feature type="transmembrane region" description="Helical" evidence="2">
    <location>
        <begin position="190"/>
        <end position="209"/>
    </location>
</feature>
<protein>
    <submittedName>
        <fullName evidence="3">TMM69 protein</fullName>
    </submittedName>
</protein>
<reference evidence="3 4" key="1">
    <citation type="submission" date="2019-09" db="EMBL/GenBank/DDBJ databases">
        <title>Bird 10,000 Genomes (B10K) Project - Family phase.</title>
        <authorList>
            <person name="Zhang G."/>
        </authorList>
    </citation>
    <scope>NUCLEOTIDE SEQUENCE [LARGE SCALE GENOMIC DNA]</scope>
    <source>
        <strain evidence="3">B10K-DU-002-79</strain>
    </source>
</reference>
<dbReference type="PANTHER" id="PTHR15887:SF1">
    <property type="entry name" value="TRANSMEMBRANE PROTEIN 69"/>
    <property type="match status" value="1"/>
</dbReference>
<accession>A0A7L2RMA3</accession>
<feature type="transmembrane region" description="Helical" evidence="2">
    <location>
        <begin position="131"/>
        <end position="153"/>
    </location>
</feature>
<evidence type="ECO:0000313" key="3">
    <source>
        <dbReference type="EMBL" id="NXS09567.1"/>
    </source>
</evidence>
<feature type="transmembrane region" description="Helical" evidence="2">
    <location>
        <begin position="221"/>
        <end position="240"/>
    </location>
</feature>